<keyword evidence="3" id="KW-0808">Transferase</keyword>
<dbReference type="Gene3D" id="3.40.50.2020">
    <property type="match status" value="1"/>
</dbReference>
<organism evidence="3 4">
    <name type="scientific">Candidatus Babela massiliensis</name>
    <dbReference type="NCBI Taxonomy" id="673862"/>
    <lineage>
        <taxon>Bacteria</taxon>
        <taxon>Candidatus Babelota</taxon>
        <taxon>Candidatus Babeliae</taxon>
        <taxon>Candidatus Babeliales</taxon>
        <taxon>Candidatus Babeliaceae</taxon>
        <taxon>Candidatus Babela</taxon>
    </lineage>
</organism>
<dbReference type="InterPro" id="IPR029057">
    <property type="entry name" value="PRTase-like"/>
</dbReference>
<evidence type="ECO:0000313" key="3">
    <source>
        <dbReference type="EMBL" id="CDK30962.1"/>
    </source>
</evidence>
<dbReference type="STRING" id="673862.BABL1_gene_96"/>
<dbReference type="eggNOG" id="COG1040">
    <property type="taxonomic scope" value="Bacteria"/>
</dbReference>
<feature type="domain" description="Phosphoribosyltransferase" evidence="2">
    <location>
        <begin position="126"/>
        <end position="212"/>
    </location>
</feature>
<comment type="similarity">
    <text evidence="1">Belongs to the ComF/GntX family.</text>
</comment>
<dbReference type="KEGG" id="dpb:BABL1_gene_96"/>
<accession>V6DH89</accession>
<dbReference type="Pfam" id="PF00156">
    <property type="entry name" value="Pribosyltran"/>
    <property type="match status" value="1"/>
</dbReference>
<dbReference type="EMBL" id="HG793133">
    <property type="protein sequence ID" value="CDK30962.1"/>
    <property type="molecule type" value="Genomic_DNA"/>
</dbReference>
<dbReference type="OrthoDB" id="9779910at2"/>
<dbReference type="PANTHER" id="PTHR47505:SF1">
    <property type="entry name" value="DNA UTILIZATION PROTEIN YHGH"/>
    <property type="match status" value="1"/>
</dbReference>
<dbReference type="PANTHER" id="PTHR47505">
    <property type="entry name" value="DNA UTILIZATION PROTEIN YHGH"/>
    <property type="match status" value="1"/>
</dbReference>
<dbReference type="HOGENOM" id="CLU_054549_1_0_7"/>
<dbReference type="InterPro" id="IPR051910">
    <property type="entry name" value="ComF/GntX_DNA_util-trans"/>
</dbReference>
<name>V6DH89_9BACT</name>
<protein>
    <submittedName>
        <fullName evidence="3">Predicted amidophosphoribosyltransferase</fullName>
    </submittedName>
</protein>
<dbReference type="Proteomes" id="UP000018769">
    <property type="component" value="Chromosome I"/>
</dbReference>
<evidence type="ECO:0000313" key="4">
    <source>
        <dbReference type="Proteomes" id="UP000018769"/>
    </source>
</evidence>
<dbReference type="SUPFAM" id="SSF53271">
    <property type="entry name" value="PRTase-like"/>
    <property type="match status" value="1"/>
</dbReference>
<evidence type="ECO:0000256" key="1">
    <source>
        <dbReference type="ARBA" id="ARBA00008007"/>
    </source>
</evidence>
<proteinExistence type="inferred from homology"/>
<sequence>MINYLKKIIDFICYIFKFILSPPFCLYCRSYLYDYTVLCQGCSNLIKPILSIKLKNPDIDVYAISDYKDPIKPLILAKTYSDRTASISLAYLIWRYTILSKLEFDYLVPVPLHFIRESIRGYNQAEVIAKELAFLSGKTMLKCIKRIKKTKLQSRLSSVERQDNVKNVFQALDLKNIDIEGKTFVLVDDLITTGATLKNCAKALSKFKPKKIYGIVGCRVCS</sequence>
<reference evidence="3 4" key="1">
    <citation type="journal article" date="2015" name="Biol. Direct">
        <title>Babela massiliensis, a representative of a widespread bacterial phylum with unusual adaptations to parasitism in amoebae.</title>
        <authorList>
            <person name="Pagnier I."/>
            <person name="Yutin N."/>
            <person name="Croce O."/>
            <person name="Makarova K.S."/>
            <person name="Wolf Y.I."/>
            <person name="Benamar S."/>
            <person name="Raoult D."/>
            <person name="Koonin E.V."/>
            <person name="La Scola B."/>
        </authorList>
    </citation>
    <scope>NUCLEOTIDE SEQUENCE [LARGE SCALE GENOMIC DNA]</scope>
    <source>
        <strain evidence="4">BABL1</strain>
    </source>
</reference>
<evidence type="ECO:0000259" key="2">
    <source>
        <dbReference type="Pfam" id="PF00156"/>
    </source>
</evidence>
<dbReference type="CDD" id="cd06223">
    <property type="entry name" value="PRTases_typeI"/>
    <property type="match status" value="1"/>
</dbReference>
<dbReference type="AlphaFoldDB" id="V6DH89"/>
<gene>
    <name evidence="3" type="ORF">BABL1_gene_96</name>
</gene>
<keyword evidence="3" id="KW-0328">Glycosyltransferase</keyword>
<keyword evidence="4" id="KW-1185">Reference proteome</keyword>
<dbReference type="GO" id="GO:0016757">
    <property type="term" value="F:glycosyltransferase activity"/>
    <property type="evidence" value="ECO:0007669"/>
    <property type="project" value="UniProtKB-KW"/>
</dbReference>
<dbReference type="InterPro" id="IPR000836">
    <property type="entry name" value="PRTase_dom"/>
</dbReference>